<dbReference type="PANTHER" id="PTHR20974">
    <property type="entry name" value="UPF0585 PROTEIN CG18661"/>
    <property type="match status" value="1"/>
</dbReference>
<dbReference type="AlphaFoldDB" id="A0A2G1VGY8"/>
<keyword evidence="1" id="KW-0808">Transferase</keyword>
<dbReference type="OrthoDB" id="5563826at2"/>
<dbReference type="Proteomes" id="UP000229044">
    <property type="component" value="Unassembled WGS sequence"/>
</dbReference>
<sequence length="200" mass="22421">MLKDKPFSQACENNKQPILEILADIFEQPGTALEIGTGTGQHAVHFAQHLPHLIWQPSDHPQNYQLCMPWLDATRLSNINQPIALDVTGQDWGQVPAISGAFSANTAHIMAWPEVEAMFRGVGKALPTDGVFCLYGPFSYAGKHTSPSNERFDSHLRAQAPHMGIRDIEDMRRLGEATGLMMEQDFDMPANNRLLVWRRF</sequence>
<dbReference type="Pfam" id="PF06080">
    <property type="entry name" value="DUF938"/>
    <property type="match status" value="1"/>
</dbReference>
<dbReference type="SUPFAM" id="SSF53335">
    <property type="entry name" value="S-adenosyl-L-methionine-dependent methyltransferases"/>
    <property type="match status" value="1"/>
</dbReference>
<dbReference type="Gene3D" id="3.40.50.150">
    <property type="entry name" value="Vaccinia Virus protein VP39"/>
    <property type="match status" value="1"/>
</dbReference>
<accession>A0A2G1VGY8</accession>
<dbReference type="GO" id="GO:0032259">
    <property type="term" value="P:methylation"/>
    <property type="evidence" value="ECO:0007669"/>
    <property type="project" value="UniProtKB-KW"/>
</dbReference>
<organism evidence="1 2">
    <name type="scientific">Marinobacter guineae</name>
    <dbReference type="NCBI Taxonomy" id="432303"/>
    <lineage>
        <taxon>Bacteria</taxon>
        <taxon>Pseudomonadati</taxon>
        <taxon>Pseudomonadota</taxon>
        <taxon>Gammaproteobacteria</taxon>
        <taxon>Pseudomonadales</taxon>
        <taxon>Marinobacteraceae</taxon>
        <taxon>Marinobacter</taxon>
    </lineage>
</organism>
<evidence type="ECO:0000313" key="2">
    <source>
        <dbReference type="Proteomes" id="UP000229044"/>
    </source>
</evidence>
<gene>
    <name evidence="1" type="ORF">CLH62_00100</name>
</gene>
<protein>
    <submittedName>
        <fullName evidence="1">Methylase</fullName>
    </submittedName>
</protein>
<dbReference type="RefSeq" id="WP_099616138.1">
    <property type="nucleotide sequence ID" value="NZ_KZ319339.1"/>
</dbReference>
<dbReference type="InterPro" id="IPR010342">
    <property type="entry name" value="DUF938"/>
</dbReference>
<evidence type="ECO:0000313" key="1">
    <source>
        <dbReference type="EMBL" id="PHQ26055.1"/>
    </source>
</evidence>
<dbReference type="GO" id="GO:0008168">
    <property type="term" value="F:methyltransferase activity"/>
    <property type="evidence" value="ECO:0007669"/>
    <property type="project" value="UniProtKB-KW"/>
</dbReference>
<proteinExistence type="predicted"/>
<keyword evidence="1" id="KW-0489">Methyltransferase</keyword>
<keyword evidence="2" id="KW-1185">Reference proteome</keyword>
<comment type="caution">
    <text evidence="1">The sequence shown here is derived from an EMBL/GenBank/DDBJ whole genome shotgun (WGS) entry which is preliminary data.</text>
</comment>
<dbReference type="PANTHER" id="PTHR20974:SF0">
    <property type="entry name" value="UPF0585 PROTEIN CG18661"/>
    <property type="match status" value="1"/>
</dbReference>
<dbReference type="EMBL" id="NTFI01000001">
    <property type="protein sequence ID" value="PHQ26055.1"/>
    <property type="molecule type" value="Genomic_DNA"/>
</dbReference>
<reference evidence="1 2" key="1">
    <citation type="submission" date="2017-09" db="EMBL/GenBank/DDBJ databases">
        <title>The draft genome sequences of Marinobacter guineae M3B.</title>
        <authorList>
            <person name="Cao J."/>
        </authorList>
    </citation>
    <scope>NUCLEOTIDE SEQUENCE [LARGE SCALE GENOMIC DNA]</scope>
    <source>
        <strain evidence="1 2">M3B</strain>
    </source>
</reference>
<name>A0A2G1VGY8_9GAMM</name>
<dbReference type="InterPro" id="IPR029063">
    <property type="entry name" value="SAM-dependent_MTases_sf"/>
</dbReference>